<proteinExistence type="predicted"/>
<reference evidence="1 2" key="1">
    <citation type="submission" date="2017-10" db="EMBL/GenBank/DDBJ databases">
        <title>Antibacterial composition for extension of chilled fish shelf life and decreasing of risk of food-borne infections, bacteriophage strains for its preparation.</title>
        <authorList>
            <person name="Zulkarneev E.R."/>
            <person name="Aleshkin A.V."/>
            <person name="Rubalsky O.V."/>
            <person name="Kiseleva I.A."/>
            <person name="Rubalskii E.O."/>
            <person name="Lebedev S.N."/>
        </authorList>
    </citation>
    <scope>NUCLEOTIDE SEQUENCE [LARGE SCALE GENOMIC DNA]</scope>
</reference>
<keyword evidence="2" id="KW-1185">Reference proteome</keyword>
<evidence type="ECO:0000313" key="2">
    <source>
        <dbReference type="Proteomes" id="UP000240926"/>
    </source>
</evidence>
<organism evidence="1 2">
    <name type="scientific">Pseudomonas phage Pf1 ERZ-2017</name>
    <dbReference type="NCBI Taxonomy" id="2761363"/>
    <lineage>
        <taxon>Viruses</taxon>
        <taxon>Duplodnaviria</taxon>
        <taxon>Heunggongvirae</taxon>
        <taxon>Uroviricota</taxon>
        <taxon>Caudoviricetes</taxon>
        <taxon>Autographivirales</taxon>
        <taxon>Autotranscriptaviridae</taxon>
        <taxon>Studiervirinae</taxon>
        <taxon>Ghunavirus</taxon>
        <taxon>Ghunavirus Pf1ERZ2017</taxon>
    </lineage>
</organism>
<name>A0A2H4YGA3_9CAUD</name>
<sequence>MKRDTKMKLFKATVKFRGEMQEVPIWLSPSRPLLKWPIWSMAKTTFTGCVQR</sequence>
<gene>
    <name evidence="1" type="ORF">Pf1_00012</name>
</gene>
<dbReference type="Proteomes" id="UP000240926">
    <property type="component" value="Segment"/>
</dbReference>
<evidence type="ECO:0000313" key="1">
    <source>
        <dbReference type="EMBL" id="AUE23191.1"/>
    </source>
</evidence>
<dbReference type="EMBL" id="MG250485">
    <property type="protein sequence ID" value="AUE23191.1"/>
    <property type="molecule type" value="Genomic_DNA"/>
</dbReference>
<accession>A0A2H4YGA3</accession>
<protein>
    <submittedName>
        <fullName evidence="1">Putative host RNA-polymerase inhibitor</fullName>
    </submittedName>
</protein>